<dbReference type="Pfam" id="PF03658">
    <property type="entry name" value="Ub-RnfH"/>
    <property type="match status" value="1"/>
</dbReference>
<proteinExistence type="inferred from homology"/>
<gene>
    <name evidence="3" type="ORF">PSQ39_10840</name>
</gene>
<dbReference type="RefSeq" id="WP_273926782.1">
    <property type="nucleotide sequence ID" value="NZ_JAQSIO010000003.1"/>
</dbReference>
<dbReference type="NCBIfam" id="NF002490">
    <property type="entry name" value="PRK01777.1"/>
    <property type="match status" value="1"/>
</dbReference>
<dbReference type="Gene3D" id="3.10.20.280">
    <property type="entry name" value="RnfH-like"/>
    <property type="match status" value="1"/>
</dbReference>
<accession>A0ABT5MEX9</accession>
<dbReference type="EMBL" id="JAQSIO010000003">
    <property type="protein sequence ID" value="MDD0815127.1"/>
    <property type="molecule type" value="Genomic_DNA"/>
</dbReference>
<dbReference type="PANTHER" id="PTHR37483:SF1">
    <property type="entry name" value="UPF0125 PROTEIN RATB"/>
    <property type="match status" value="1"/>
</dbReference>
<keyword evidence="4" id="KW-1185">Reference proteome</keyword>
<sequence length="118" mass="12925">MAERGDKINIEVAYSPRPREVLVRGLRIDASASVMQALRSSGLLADCPELDLTCLTVSVWGRKTPMNQALREGDRIELCRPLVVDPKVARRERFAKQGARGTGLFAQRRAGAKSGYGA</sequence>
<comment type="caution">
    <text evidence="3">The sequence shown here is derived from an EMBL/GenBank/DDBJ whole genome shotgun (WGS) entry which is preliminary data.</text>
</comment>
<protein>
    <recommendedName>
        <fullName evidence="2">UPF0125 protein PSQ39_10840</fullName>
    </recommendedName>
</protein>
<evidence type="ECO:0000256" key="2">
    <source>
        <dbReference type="HAMAP-Rule" id="MF_00460"/>
    </source>
</evidence>
<evidence type="ECO:0000313" key="3">
    <source>
        <dbReference type="EMBL" id="MDD0815127.1"/>
    </source>
</evidence>
<dbReference type="SUPFAM" id="SSF54285">
    <property type="entry name" value="MoaD/ThiS"/>
    <property type="match status" value="1"/>
</dbReference>
<evidence type="ECO:0000313" key="4">
    <source>
        <dbReference type="Proteomes" id="UP001528672"/>
    </source>
</evidence>
<dbReference type="HAMAP" id="MF_00460">
    <property type="entry name" value="UPF0125_RnfH"/>
    <property type="match status" value="1"/>
</dbReference>
<dbReference type="PANTHER" id="PTHR37483">
    <property type="entry name" value="UPF0125 PROTEIN RATB"/>
    <property type="match status" value="1"/>
</dbReference>
<comment type="similarity">
    <text evidence="1 2">Belongs to the UPF0125 (RnfH) family.</text>
</comment>
<dbReference type="InterPro" id="IPR005346">
    <property type="entry name" value="RnfH"/>
</dbReference>
<name>A0ABT5MEX9_9BURK</name>
<organism evidence="3 4">
    <name type="scientific">Curvibacter microcysteis</name>
    <dbReference type="NCBI Taxonomy" id="3026419"/>
    <lineage>
        <taxon>Bacteria</taxon>
        <taxon>Pseudomonadati</taxon>
        <taxon>Pseudomonadota</taxon>
        <taxon>Betaproteobacteria</taxon>
        <taxon>Burkholderiales</taxon>
        <taxon>Comamonadaceae</taxon>
        <taxon>Curvibacter</taxon>
    </lineage>
</organism>
<reference evidence="3 4" key="1">
    <citation type="submission" date="2023-02" db="EMBL/GenBank/DDBJ databases">
        <title>Bacterial whole genome sequence for Curvibacter sp. HBC28.</title>
        <authorList>
            <person name="Le V."/>
            <person name="Ko S.-R."/>
            <person name="Ahn C.-Y."/>
            <person name="Oh H.-M."/>
        </authorList>
    </citation>
    <scope>NUCLEOTIDE SEQUENCE [LARGE SCALE GENOMIC DNA]</scope>
    <source>
        <strain evidence="3 4">HBC28</strain>
    </source>
</reference>
<evidence type="ECO:0000256" key="1">
    <source>
        <dbReference type="ARBA" id="ARBA00010645"/>
    </source>
</evidence>
<dbReference type="InterPro" id="IPR037021">
    <property type="entry name" value="RnfH_sf"/>
</dbReference>
<dbReference type="Proteomes" id="UP001528672">
    <property type="component" value="Unassembled WGS sequence"/>
</dbReference>
<dbReference type="InterPro" id="IPR016155">
    <property type="entry name" value="Mopterin_synth/thiamin_S_b"/>
</dbReference>